<organism evidence="1 2">
    <name type="scientific">Adineta steineri</name>
    <dbReference type="NCBI Taxonomy" id="433720"/>
    <lineage>
        <taxon>Eukaryota</taxon>
        <taxon>Metazoa</taxon>
        <taxon>Spiralia</taxon>
        <taxon>Gnathifera</taxon>
        <taxon>Rotifera</taxon>
        <taxon>Eurotatoria</taxon>
        <taxon>Bdelloidea</taxon>
        <taxon>Adinetida</taxon>
        <taxon>Adinetidae</taxon>
        <taxon>Adineta</taxon>
    </lineage>
</organism>
<proteinExistence type="predicted"/>
<accession>A0A819VCI4</accession>
<protein>
    <submittedName>
        <fullName evidence="1">Uncharacterized protein</fullName>
    </submittedName>
</protein>
<dbReference type="Proteomes" id="UP000663844">
    <property type="component" value="Unassembled WGS sequence"/>
</dbReference>
<evidence type="ECO:0000313" key="1">
    <source>
        <dbReference type="EMBL" id="CAF4107120.1"/>
    </source>
</evidence>
<dbReference type="SUPFAM" id="SSF101391">
    <property type="entry name" value="Hsp90 co-chaperone CDC37"/>
    <property type="match status" value="1"/>
</dbReference>
<dbReference type="AlphaFoldDB" id="A0A819VCI4"/>
<sequence>MNESTDDYEPLIDKLRVGNFIEKAISYSTMDNKVKSKIVSKFVDETSTDIFELKVKEYNQHGQVDDDYKNTIEKDYVGTNIISHQLMIMKYINDLNPTPLVNPTPVVNPTLVNQTESNIIPENMHKVITEFFQKMEKPKYKKRFDSKLEELRRSVEDENGTLLQSKTSNVPFYEECIKRYDPSGLDPKDVINSLPLAKRTNQCLFNFCFSWILSD</sequence>
<evidence type="ECO:0000313" key="2">
    <source>
        <dbReference type="Proteomes" id="UP000663844"/>
    </source>
</evidence>
<dbReference type="EMBL" id="CAJOAZ010005627">
    <property type="protein sequence ID" value="CAF4107120.1"/>
    <property type="molecule type" value="Genomic_DNA"/>
</dbReference>
<comment type="caution">
    <text evidence="1">The sequence shown here is derived from an EMBL/GenBank/DDBJ whole genome shotgun (WGS) entry which is preliminary data.</text>
</comment>
<name>A0A819VCI4_9BILA</name>
<reference evidence="1" key="1">
    <citation type="submission" date="2021-02" db="EMBL/GenBank/DDBJ databases">
        <authorList>
            <person name="Nowell W R."/>
        </authorList>
    </citation>
    <scope>NUCLEOTIDE SEQUENCE</scope>
</reference>
<gene>
    <name evidence="1" type="ORF">OXD698_LOCUS35740</name>
</gene>